<reference evidence="1 2" key="1">
    <citation type="submission" date="2024-06" db="EMBL/GenBank/DDBJ databases">
        <title>Genomic Encyclopedia of Type Strains, Phase IV (KMG-IV): sequencing the most valuable type-strain genomes for metagenomic binning, comparative biology and taxonomic classification.</title>
        <authorList>
            <person name="Goeker M."/>
        </authorList>
    </citation>
    <scope>NUCLEOTIDE SEQUENCE [LARGE SCALE GENOMIC DNA]</scope>
    <source>
        <strain evidence="1 2">DSM 29780</strain>
    </source>
</reference>
<organism evidence="1 2">
    <name type="scientific">Rhizobium aquaticum</name>
    <dbReference type="NCBI Taxonomy" id="1549636"/>
    <lineage>
        <taxon>Bacteria</taxon>
        <taxon>Pseudomonadati</taxon>
        <taxon>Pseudomonadota</taxon>
        <taxon>Alphaproteobacteria</taxon>
        <taxon>Hyphomicrobiales</taxon>
        <taxon>Rhizobiaceae</taxon>
        <taxon>Rhizobium/Agrobacterium group</taxon>
        <taxon>Rhizobium</taxon>
    </lineage>
</organism>
<gene>
    <name evidence="1" type="ORF">ABID16_001058</name>
</gene>
<dbReference type="EMBL" id="JBEPMB010000001">
    <property type="protein sequence ID" value="MET3612753.1"/>
    <property type="molecule type" value="Genomic_DNA"/>
</dbReference>
<comment type="caution">
    <text evidence="1">The sequence shown here is derived from an EMBL/GenBank/DDBJ whole genome shotgun (WGS) entry which is preliminary data.</text>
</comment>
<evidence type="ECO:0000313" key="1">
    <source>
        <dbReference type="EMBL" id="MET3612753.1"/>
    </source>
</evidence>
<sequence length="87" mass="9943">MFAALKNKFYGKMLFSVDLEVRKPTSVFLWERDGKRTLNIKSKNFFYVQSSFGSHATVWVDCDEIGQLSAALASVSAFNERLEVQDK</sequence>
<dbReference type="Proteomes" id="UP001549047">
    <property type="component" value="Unassembled WGS sequence"/>
</dbReference>
<keyword evidence="2" id="KW-1185">Reference proteome</keyword>
<proteinExistence type="predicted"/>
<dbReference type="RefSeq" id="WP_354555292.1">
    <property type="nucleotide sequence ID" value="NZ_JBEPMB010000001.1"/>
</dbReference>
<accession>A0ABV2IWM4</accession>
<evidence type="ECO:0000313" key="2">
    <source>
        <dbReference type="Proteomes" id="UP001549047"/>
    </source>
</evidence>
<protein>
    <submittedName>
        <fullName evidence="1">Uncharacterized protein</fullName>
    </submittedName>
</protein>
<name>A0ABV2IWM4_9HYPH</name>